<keyword evidence="14" id="KW-1185">Reference proteome</keyword>
<feature type="domain" description="Peptidase C54 catalytic" evidence="12">
    <location>
        <begin position="43"/>
        <end position="287"/>
    </location>
</feature>
<sequence>MLEACEAFVTYESGIILERQGFEVNDEPVWILGREYDTKTKLDELHSDVKSRLLLTYRRNFPPIGDSGMTSDRGWGCMLRCGQMVVAQALINQHLDKKTAVYSIHQLAQMGVSEGKEIGQWFGPNTVAQVLKKLSGYDEWSSLKIHVAMDNAVVIEEIEQLCHQKISLSEISTWSPLLLVVPLRLGLLNINPIYIDSLKACLQMPQSIGMIGGKPSQALYFIGYVGDDVVFLDPHLTQNAIDFDEEEFDDSSYHPATCARISFQSMDPSLAVCFSCTTHSEWKDLLQQFKDMTETGKKQNLFEVCSQRQAEWHPTTTDLADEAIALDSADSDEEFEILG</sequence>
<dbReference type="Proteomes" id="UP000789390">
    <property type="component" value="Unassembled WGS sequence"/>
</dbReference>
<evidence type="ECO:0000256" key="2">
    <source>
        <dbReference type="ARBA" id="ARBA00010958"/>
    </source>
</evidence>
<dbReference type="GO" id="GO:0005737">
    <property type="term" value="C:cytoplasm"/>
    <property type="evidence" value="ECO:0007669"/>
    <property type="project" value="UniProtKB-SubCell"/>
</dbReference>
<evidence type="ECO:0000256" key="9">
    <source>
        <dbReference type="ARBA" id="ARBA00023006"/>
    </source>
</evidence>
<evidence type="ECO:0000256" key="10">
    <source>
        <dbReference type="ARBA" id="ARBA00029362"/>
    </source>
</evidence>
<dbReference type="EMBL" id="CAKKLH010000343">
    <property type="protein sequence ID" value="CAH0113669.1"/>
    <property type="molecule type" value="Genomic_DNA"/>
</dbReference>
<dbReference type="EC" id="3.4.22.-" evidence="11"/>
<evidence type="ECO:0000256" key="8">
    <source>
        <dbReference type="ARBA" id="ARBA00022927"/>
    </source>
</evidence>
<dbReference type="GO" id="GO:0000423">
    <property type="term" value="P:mitophagy"/>
    <property type="evidence" value="ECO:0007669"/>
    <property type="project" value="TreeGrafter"/>
</dbReference>
<evidence type="ECO:0000256" key="4">
    <source>
        <dbReference type="ARBA" id="ARBA00022490"/>
    </source>
</evidence>
<dbReference type="Pfam" id="PF03416">
    <property type="entry name" value="Peptidase_C54"/>
    <property type="match status" value="1"/>
</dbReference>
<keyword evidence="6 11" id="KW-0378">Hydrolase</keyword>
<comment type="function">
    <text evidence="11">Cysteine protease that plays a key role in autophagy by mediating both proteolytic activation and delipidation of ATG8 family proteins.</text>
</comment>
<dbReference type="GO" id="GO:0034727">
    <property type="term" value="P:piecemeal microautophagy of the nucleus"/>
    <property type="evidence" value="ECO:0007669"/>
    <property type="project" value="TreeGrafter"/>
</dbReference>
<evidence type="ECO:0000256" key="6">
    <source>
        <dbReference type="ARBA" id="ARBA00022801"/>
    </source>
</evidence>
<dbReference type="GO" id="GO:0004197">
    <property type="term" value="F:cysteine-type endopeptidase activity"/>
    <property type="evidence" value="ECO:0007669"/>
    <property type="project" value="TreeGrafter"/>
</dbReference>
<keyword evidence="4 11" id="KW-0963">Cytoplasm</keyword>
<protein>
    <recommendedName>
        <fullName evidence="11">Cysteine protease</fullName>
        <ecNumber evidence="11">3.4.22.-</ecNumber>
    </recommendedName>
</protein>
<dbReference type="GO" id="GO:0015031">
    <property type="term" value="P:protein transport"/>
    <property type="evidence" value="ECO:0007669"/>
    <property type="project" value="UniProtKB-KW"/>
</dbReference>
<comment type="similarity">
    <text evidence="2 11">Belongs to the peptidase C54 family.</text>
</comment>
<dbReference type="GO" id="GO:0016485">
    <property type="term" value="P:protein processing"/>
    <property type="evidence" value="ECO:0007669"/>
    <property type="project" value="TreeGrafter"/>
</dbReference>
<evidence type="ECO:0000256" key="11">
    <source>
        <dbReference type="RuleBase" id="RU363115"/>
    </source>
</evidence>
<evidence type="ECO:0000256" key="3">
    <source>
        <dbReference type="ARBA" id="ARBA00022448"/>
    </source>
</evidence>
<keyword evidence="8 11" id="KW-0653">Protein transport</keyword>
<dbReference type="InterPro" id="IPR005078">
    <property type="entry name" value="Peptidase_C54"/>
</dbReference>
<accession>A0A8J2WSA5</accession>
<evidence type="ECO:0000259" key="12">
    <source>
        <dbReference type="Pfam" id="PF03416"/>
    </source>
</evidence>
<keyword evidence="3" id="KW-0813">Transport</keyword>
<comment type="catalytic activity">
    <reaction evidence="10">
        <text>[protein]-C-terminal L-amino acid-glycyl-phosphatidylethanolamide + H2O = [protein]-C-terminal L-amino acid-glycine + a 1,2-diacyl-sn-glycero-3-phosphoethanolamine</text>
        <dbReference type="Rhea" id="RHEA:67548"/>
        <dbReference type="Rhea" id="RHEA-COMP:17323"/>
        <dbReference type="Rhea" id="RHEA-COMP:17324"/>
        <dbReference type="ChEBI" id="CHEBI:15377"/>
        <dbReference type="ChEBI" id="CHEBI:64612"/>
        <dbReference type="ChEBI" id="CHEBI:172940"/>
        <dbReference type="ChEBI" id="CHEBI:172941"/>
    </reaction>
    <physiologicalReaction direction="left-to-right" evidence="10">
        <dbReference type="Rhea" id="RHEA:67549"/>
    </physiologicalReaction>
</comment>
<dbReference type="GO" id="GO:0035973">
    <property type="term" value="P:aggrephagy"/>
    <property type="evidence" value="ECO:0007669"/>
    <property type="project" value="TreeGrafter"/>
</dbReference>
<dbReference type="SUPFAM" id="SSF54001">
    <property type="entry name" value="Cysteine proteinases"/>
    <property type="match status" value="1"/>
</dbReference>
<organism evidence="13 14">
    <name type="scientific">Daphnia galeata</name>
    <dbReference type="NCBI Taxonomy" id="27404"/>
    <lineage>
        <taxon>Eukaryota</taxon>
        <taxon>Metazoa</taxon>
        <taxon>Ecdysozoa</taxon>
        <taxon>Arthropoda</taxon>
        <taxon>Crustacea</taxon>
        <taxon>Branchiopoda</taxon>
        <taxon>Diplostraca</taxon>
        <taxon>Cladocera</taxon>
        <taxon>Anomopoda</taxon>
        <taxon>Daphniidae</taxon>
        <taxon>Daphnia</taxon>
    </lineage>
</organism>
<proteinExistence type="inferred from homology"/>
<dbReference type="GO" id="GO:0019786">
    <property type="term" value="F:protein-phosphatidylethanolamide deconjugating activity"/>
    <property type="evidence" value="ECO:0007669"/>
    <property type="project" value="InterPro"/>
</dbReference>
<evidence type="ECO:0000256" key="1">
    <source>
        <dbReference type="ARBA" id="ARBA00004496"/>
    </source>
</evidence>
<comment type="caution">
    <text evidence="13">The sequence shown here is derived from an EMBL/GenBank/DDBJ whole genome shotgun (WGS) entry which is preliminary data.</text>
</comment>
<dbReference type="InterPro" id="IPR046792">
    <property type="entry name" value="Peptidase_C54_cat"/>
</dbReference>
<dbReference type="AlphaFoldDB" id="A0A8J2WSA5"/>
<dbReference type="OrthoDB" id="2960936at2759"/>
<dbReference type="InterPro" id="IPR038765">
    <property type="entry name" value="Papain-like_cys_pep_sf"/>
</dbReference>
<dbReference type="PANTHER" id="PTHR22624">
    <property type="entry name" value="CYSTEINE PROTEASE ATG4"/>
    <property type="match status" value="1"/>
</dbReference>
<keyword evidence="7" id="KW-0788">Thiol protease</keyword>
<comment type="subcellular location">
    <subcellularLocation>
        <location evidence="1 11">Cytoplasm</location>
    </subcellularLocation>
</comment>
<dbReference type="GO" id="GO:0000045">
    <property type="term" value="P:autophagosome assembly"/>
    <property type="evidence" value="ECO:0007669"/>
    <property type="project" value="TreeGrafter"/>
</dbReference>
<name>A0A8J2WSA5_9CRUS</name>
<evidence type="ECO:0000313" key="14">
    <source>
        <dbReference type="Proteomes" id="UP000789390"/>
    </source>
</evidence>
<gene>
    <name evidence="13" type="ORF">DGAL_LOCUS17569</name>
</gene>
<keyword evidence="9 11" id="KW-0072">Autophagy</keyword>
<evidence type="ECO:0000313" key="13">
    <source>
        <dbReference type="EMBL" id="CAH0113669.1"/>
    </source>
</evidence>
<evidence type="ECO:0000256" key="5">
    <source>
        <dbReference type="ARBA" id="ARBA00022670"/>
    </source>
</evidence>
<dbReference type="PANTHER" id="PTHR22624:SF49">
    <property type="entry name" value="CYSTEINE PROTEASE"/>
    <property type="match status" value="1"/>
</dbReference>
<reference evidence="13" key="1">
    <citation type="submission" date="2021-11" db="EMBL/GenBank/DDBJ databases">
        <authorList>
            <person name="Schell T."/>
        </authorList>
    </citation>
    <scope>NUCLEOTIDE SEQUENCE</scope>
    <source>
        <strain evidence="13">M5</strain>
    </source>
</reference>
<keyword evidence="5 11" id="KW-0645">Protease</keyword>
<evidence type="ECO:0000256" key="7">
    <source>
        <dbReference type="ARBA" id="ARBA00022807"/>
    </source>
</evidence>